<reference evidence="2" key="1">
    <citation type="submission" date="2023-10" db="EMBL/GenBank/DDBJ databases">
        <authorList>
            <person name="Chen Y."/>
            <person name="Shah S."/>
            <person name="Dougan E. K."/>
            <person name="Thang M."/>
            <person name="Chan C."/>
        </authorList>
    </citation>
    <scope>NUCLEOTIDE SEQUENCE [LARGE SCALE GENOMIC DNA]</scope>
</reference>
<organism evidence="2 3">
    <name type="scientific">Prorocentrum cordatum</name>
    <dbReference type="NCBI Taxonomy" id="2364126"/>
    <lineage>
        <taxon>Eukaryota</taxon>
        <taxon>Sar</taxon>
        <taxon>Alveolata</taxon>
        <taxon>Dinophyceae</taxon>
        <taxon>Prorocentrales</taxon>
        <taxon>Prorocentraceae</taxon>
        <taxon>Prorocentrum</taxon>
    </lineage>
</organism>
<name>A0ABN9T9U6_9DINO</name>
<sequence>MAAPGCQELCAEAVAVPLKSYRDDTQGRGGDKGTTRDLRSGVGGELMEKIEWNGEEVVPVRKDFAFLHPNVEAKPEEDPVRCKLR</sequence>
<accession>A0ABN9T9U6</accession>
<feature type="compositionally biased region" description="Basic and acidic residues" evidence="1">
    <location>
        <begin position="20"/>
        <end position="39"/>
    </location>
</feature>
<feature type="region of interest" description="Disordered" evidence="1">
    <location>
        <begin position="20"/>
        <end position="40"/>
    </location>
</feature>
<dbReference type="EMBL" id="CAUYUJ010014477">
    <property type="protein sequence ID" value="CAK0841714.1"/>
    <property type="molecule type" value="Genomic_DNA"/>
</dbReference>
<evidence type="ECO:0000313" key="2">
    <source>
        <dbReference type="EMBL" id="CAK0841714.1"/>
    </source>
</evidence>
<dbReference type="Proteomes" id="UP001189429">
    <property type="component" value="Unassembled WGS sequence"/>
</dbReference>
<protein>
    <submittedName>
        <fullName evidence="2">Uncharacterized protein</fullName>
    </submittedName>
</protein>
<keyword evidence="3" id="KW-1185">Reference proteome</keyword>
<evidence type="ECO:0000256" key="1">
    <source>
        <dbReference type="SAM" id="MobiDB-lite"/>
    </source>
</evidence>
<comment type="caution">
    <text evidence="2">The sequence shown here is derived from an EMBL/GenBank/DDBJ whole genome shotgun (WGS) entry which is preliminary data.</text>
</comment>
<gene>
    <name evidence="2" type="ORF">PCOR1329_LOCUS36848</name>
</gene>
<evidence type="ECO:0000313" key="3">
    <source>
        <dbReference type="Proteomes" id="UP001189429"/>
    </source>
</evidence>
<proteinExistence type="predicted"/>